<dbReference type="EMBL" id="KZ825054">
    <property type="protein sequence ID" value="RAH62552.1"/>
    <property type="molecule type" value="Genomic_DNA"/>
</dbReference>
<sequence>MDSNVNHLLLYQREREKCGGWILQRYMKHVKWICYLPANITSLIHNYAFLPSNHLGVWRSLRKLAKFHMA</sequence>
<evidence type="ECO:0000313" key="1">
    <source>
        <dbReference type="EMBL" id="RAH62552.1"/>
    </source>
</evidence>
<gene>
    <name evidence="1" type="ORF">BO85DRAFT_2167</name>
</gene>
<protein>
    <submittedName>
        <fullName evidence="1">Uncharacterized protein</fullName>
    </submittedName>
</protein>
<name>A0A8G1RBB2_9EURO</name>
<keyword evidence="2" id="KW-1185">Reference proteome</keyword>
<dbReference type="RefSeq" id="XP_025520474.1">
    <property type="nucleotide sequence ID" value="XM_025654649.1"/>
</dbReference>
<organism evidence="1 2">
    <name type="scientific">Aspergillus piperis CBS 112811</name>
    <dbReference type="NCBI Taxonomy" id="1448313"/>
    <lineage>
        <taxon>Eukaryota</taxon>
        <taxon>Fungi</taxon>
        <taxon>Dikarya</taxon>
        <taxon>Ascomycota</taxon>
        <taxon>Pezizomycotina</taxon>
        <taxon>Eurotiomycetes</taxon>
        <taxon>Eurotiomycetidae</taxon>
        <taxon>Eurotiales</taxon>
        <taxon>Aspergillaceae</taxon>
        <taxon>Aspergillus</taxon>
        <taxon>Aspergillus subgen. Circumdati</taxon>
    </lineage>
</organism>
<dbReference type="AlphaFoldDB" id="A0A8G1RBB2"/>
<dbReference type="GeneID" id="37158051"/>
<reference evidence="1 2" key="1">
    <citation type="submission" date="2018-02" db="EMBL/GenBank/DDBJ databases">
        <title>The genomes of Aspergillus section Nigri reveals drivers in fungal speciation.</title>
        <authorList>
            <consortium name="DOE Joint Genome Institute"/>
            <person name="Vesth T.C."/>
            <person name="Nybo J."/>
            <person name="Theobald S."/>
            <person name="Brandl J."/>
            <person name="Frisvad J.C."/>
            <person name="Nielsen K.F."/>
            <person name="Lyhne E.K."/>
            <person name="Kogle M.E."/>
            <person name="Kuo A."/>
            <person name="Riley R."/>
            <person name="Clum A."/>
            <person name="Nolan M."/>
            <person name="Lipzen A."/>
            <person name="Salamov A."/>
            <person name="Henrissat B."/>
            <person name="Wiebenga A."/>
            <person name="De vries R.P."/>
            <person name="Grigoriev I.V."/>
            <person name="Mortensen U.H."/>
            <person name="Andersen M.R."/>
            <person name="Baker S.E."/>
        </authorList>
    </citation>
    <scope>NUCLEOTIDE SEQUENCE [LARGE SCALE GENOMIC DNA]</scope>
    <source>
        <strain evidence="1 2">CBS 112811</strain>
    </source>
</reference>
<dbReference type="Proteomes" id="UP000249526">
    <property type="component" value="Unassembled WGS sequence"/>
</dbReference>
<evidence type="ECO:0000313" key="2">
    <source>
        <dbReference type="Proteomes" id="UP000249526"/>
    </source>
</evidence>
<proteinExistence type="predicted"/>
<accession>A0A8G1RBB2</accession>